<dbReference type="STRING" id="270498.CHK_1902"/>
<keyword evidence="2" id="KW-1185">Reference proteome</keyword>
<protein>
    <submittedName>
        <fullName evidence="1">Uncharacterized protein</fullName>
    </submittedName>
</protein>
<sequence>MVAQQAFVRNCYAANLSGGAALRCRKLIRCNLIDYDFKGVKICGWQK</sequence>
<dbReference type="EMBL" id="LAYJ01000103">
    <property type="protein sequence ID" value="KKI50608.1"/>
    <property type="molecule type" value="Genomic_DNA"/>
</dbReference>
<dbReference type="Proteomes" id="UP000034076">
    <property type="component" value="Unassembled WGS sequence"/>
</dbReference>
<comment type="caution">
    <text evidence="1">The sequence shown here is derived from an EMBL/GenBank/DDBJ whole genome shotgun (WGS) entry which is preliminary data.</text>
</comment>
<accession>A0A0M2NEK7</accession>
<evidence type="ECO:0000313" key="1">
    <source>
        <dbReference type="EMBL" id="KKI50608.1"/>
    </source>
</evidence>
<name>A0A0M2NEK7_9FIRM</name>
<gene>
    <name evidence="1" type="ORF">CHK_1902</name>
</gene>
<reference evidence="1 2" key="1">
    <citation type="submission" date="2015-04" db="EMBL/GenBank/DDBJ databases">
        <title>Draft genome sequence of bacteremic isolate Catabacter hongkongensis type strain HKU16T.</title>
        <authorList>
            <person name="Lau S.K."/>
            <person name="Teng J.L."/>
            <person name="Huang Y."/>
            <person name="Curreem S.O."/>
            <person name="Tsui S.K."/>
            <person name="Woo P.C."/>
        </authorList>
    </citation>
    <scope>NUCLEOTIDE SEQUENCE [LARGE SCALE GENOMIC DNA]</scope>
    <source>
        <strain evidence="1 2">HKU16</strain>
    </source>
</reference>
<organism evidence="1 2">
    <name type="scientific">Christensenella hongkongensis</name>
    <dbReference type="NCBI Taxonomy" id="270498"/>
    <lineage>
        <taxon>Bacteria</taxon>
        <taxon>Bacillati</taxon>
        <taxon>Bacillota</taxon>
        <taxon>Clostridia</taxon>
        <taxon>Christensenellales</taxon>
        <taxon>Christensenellaceae</taxon>
        <taxon>Christensenella</taxon>
    </lineage>
</organism>
<evidence type="ECO:0000313" key="2">
    <source>
        <dbReference type="Proteomes" id="UP000034076"/>
    </source>
</evidence>
<dbReference type="AlphaFoldDB" id="A0A0M2NEK7"/>
<proteinExistence type="predicted"/>